<keyword evidence="4" id="KW-1185">Reference proteome</keyword>
<feature type="region of interest" description="Disordered" evidence="1">
    <location>
        <begin position="512"/>
        <end position="541"/>
    </location>
</feature>
<protein>
    <submittedName>
        <fullName evidence="3">Uncharacterized protein</fullName>
    </submittedName>
</protein>
<reference evidence="3" key="1">
    <citation type="submission" date="2021-02" db="EMBL/GenBank/DDBJ databases">
        <authorList>
            <person name="Dougan E. K."/>
            <person name="Rhodes N."/>
            <person name="Thang M."/>
            <person name="Chan C."/>
        </authorList>
    </citation>
    <scope>NUCLEOTIDE SEQUENCE</scope>
</reference>
<comment type="caution">
    <text evidence="3">The sequence shown here is derived from an EMBL/GenBank/DDBJ whole genome shotgun (WGS) entry which is preliminary data.</text>
</comment>
<evidence type="ECO:0000256" key="1">
    <source>
        <dbReference type="SAM" id="MobiDB-lite"/>
    </source>
</evidence>
<keyword evidence="2" id="KW-0732">Signal</keyword>
<dbReference type="EMBL" id="CAJNNV010031522">
    <property type="protein sequence ID" value="CAE8636601.1"/>
    <property type="molecule type" value="Genomic_DNA"/>
</dbReference>
<evidence type="ECO:0000256" key="2">
    <source>
        <dbReference type="SAM" id="SignalP"/>
    </source>
</evidence>
<dbReference type="AlphaFoldDB" id="A0A813HFX3"/>
<organism evidence="3 4">
    <name type="scientific">Polarella glacialis</name>
    <name type="common">Dinoflagellate</name>
    <dbReference type="NCBI Taxonomy" id="89957"/>
    <lineage>
        <taxon>Eukaryota</taxon>
        <taxon>Sar</taxon>
        <taxon>Alveolata</taxon>
        <taxon>Dinophyceae</taxon>
        <taxon>Suessiales</taxon>
        <taxon>Suessiaceae</taxon>
        <taxon>Polarella</taxon>
    </lineage>
</organism>
<feature type="signal peptide" evidence="2">
    <location>
        <begin position="1"/>
        <end position="19"/>
    </location>
</feature>
<accession>A0A813HFX3</accession>
<evidence type="ECO:0000313" key="3">
    <source>
        <dbReference type="EMBL" id="CAE8636601.1"/>
    </source>
</evidence>
<dbReference type="Proteomes" id="UP000654075">
    <property type="component" value="Unassembled WGS sequence"/>
</dbReference>
<sequence length="566" mass="57294">MGLFLQVLLAWNLVAPSLGDLVACSVKWNAVAGNCSSINSSDMASRTKDFCDAGACRSAAMEANATCSGTPMNSTISGLLSICTPDASNACSVKYMEIVGKCSSMNSSDMAAMIKDVCDAGVCRSAVMEANATCSGTPMNSTISQLLSLCNPCLLSYNAVAENCSSISAGPTDPAAVIKDFCDAGVCRSAAMEADATCGGNPQVEPVISQLLSFCKPCFRAAATMYESCNFTNLSGAAAYEEACKGKCFDSLQTTATTCTATDVLREVNLTKQVNQMMAPCESGTCLNALMVAGLDAACRTDQGLNMTGACSSKCNLHFCAVTKVCKDGDALPAGFNMSSNVTELLATLKTALTPCACVDTAVANRSVTVTRVVGTMAMSVANCTAFTGTAGVQGAVAAGIASASGVAASSVMVALSCPSRRLASGLVARRLADAVNAEYEITIPAGSTTITAASVTNAVVSEGQTGLTSKIATAMTAASIVGVNLTVTSVPVPKEAKTTVWTTAATSSTTNKATVSTTAATSSTTNKATNSTTPMISSTSTTSHSWTQLLILSTLGVAGAVAALQ</sequence>
<evidence type="ECO:0000313" key="4">
    <source>
        <dbReference type="Proteomes" id="UP000654075"/>
    </source>
</evidence>
<proteinExistence type="predicted"/>
<gene>
    <name evidence="3" type="ORF">PGLA1383_LOCUS52027</name>
</gene>
<feature type="chain" id="PRO_5032651220" evidence="2">
    <location>
        <begin position="20"/>
        <end position="566"/>
    </location>
</feature>
<name>A0A813HFX3_POLGL</name>